<evidence type="ECO:0000256" key="2">
    <source>
        <dbReference type="ARBA" id="ARBA00011900"/>
    </source>
</evidence>
<dbReference type="EMBL" id="QWGP01000009">
    <property type="protein sequence ID" value="RHZ95162.1"/>
    <property type="molecule type" value="Genomic_DNA"/>
</dbReference>
<sequence length="828" mass="92966">MNSLVALSKHLEALGYSEDRLLQDYSFADVLSDAANTRRIALAAFTQTPPSYRTAAFGVVDRRSKNADLSEYRALGAPVLFALSGDEVEVWRVPGKGPVQHYATKSADELPELFARLSEYWNPQAIHRAKAIESDSLQGKQLDFVDLGLMIAIEGEIHEKLDALLKTTLAQVVDARGRPAMDARLLFQATFRFLAAKILSDRGHESADGWFEGDVVSVLQGIDRYYGLGSLQYAGHEKEQLAEVWQGIRSGINFRNISADDLAFVYENTFVTSEVRAELGTHSTPRQMAEHIVRRLDLSRKAGPFRVYEPFTGAGVLLIAALRQLREALPLEWSDRDRHEFLTQRLSGDEKDEFACEVAKLSLILADYPNHNGWDIQQADLFQGSRLQDRISSDTFVICNPPFEDFAVSERTSHVARHDVSKPVAVLQEVLLAQPAGVGFVLPSSFRIERRYRHVRAQLERQFRHIEIVEIPDDVFSASRAAATLLIARQPRTEGEDRKVHLRSSEVTLRDRLPFLNAGVITRSRSTTRWVPEEPEGDLWVPALHDLWEYLADRPQLSSVLELHRGLEWRSGQSGAWRQHEAEGYRLGLHSIAGHAQYLSPQPVFVDVRPENMRTGAHNLPWSASKLILNGARLSRYQWKLAASLDTDGLVCSQQFIGAWPKNAADEPRLLTLMALLNGPIANAFASSFSSEGRFRVGTLGRIPLPRRWPKGLDEIVSGYLKQLDARNERLLGDDIDLSEALTEIDARLIESYELPVRLERELLLFFEGARRPAAHLWSGWADLDANPGLSLTEIRCGAQSRASGNWVSEVFQPLPEAEAALLRQYLV</sequence>
<evidence type="ECO:0000256" key="5">
    <source>
        <dbReference type="ARBA" id="ARBA00047942"/>
    </source>
</evidence>
<name>A0AAX1ULS5_CERSP</name>
<dbReference type="InterPro" id="IPR050953">
    <property type="entry name" value="N4_N6_ade-DNA_methylase"/>
</dbReference>
<dbReference type="PANTHER" id="PTHR33841:SF1">
    <property type="entry name" value="DNA METHYLTRANSFERASE A"/>
    <property type="match status" value="1"/>
</dbReference>
<dbReference type="AlphaFoldDB" id="A0AAX1ULS5"/>
<dbReference type="InterPro" id="IPR029063">
    <property type="entry name" value="SAM-dependent_MTases_sf"/>
</dbReference>
<comment type="catalytic activity">
    <reaction evidence="5">
        <text>a 2'-deoxyadenosine in DNA + S-adenosyl-L-methionine = an N(6)-methyl-2'-deoxyadenosine in DNA + S-adenosyl-L-homocysteine + H(+)</text>
        <dbReference type="Rhea" id="RHEA:15197"/>
        <dbReference type="Rhea" id="RHEA-COMP:12418"/>
        <dbReference type="Rhea" id="RHEA-COMP:12419"/>
        <dbReference type="ChEBI" id="CHEBI:15378"/>
        <dbReference type="ChEBI" id="CHEBI:57856"/>
        <dbReference type="ChEBI" id="CHEBI:59789"/>
        <dbReference type="ChEBI" id="CHEBI:90615"/>
        <dbReference type="ChEBI" id="CHEBI:90616"/>
        <dbReference type="EC" id="2.1.1.72"/>
    </reaction>
</comment>
<feature type="domain" description="DNA methylase adenine-specific" evidence="6">
    <location>
        <begin position="259"/>
        <end position="499"/>
    </location>
</feature>
<evidence type="ECO:0000256" key="1">
    <source>
        <dbReference type="ARBA" id="ARBA00006594"/>
    </source>
</evidence>
<dbReference type="GO" id="GO:0003677">
    <property type="term" value="F:DNA binding"/>
    <property type="evidence" value="ECO:0007669"/>
    <property type="project" value="InterPro"/>
</dbReference>
<proteinExistence type="inferred from homology"/>
<dbReference type="Pfam" id="PF02384">
    <property type="entry name" value="N6_Mtase"/>
    <property type="match status" value="1"/>
</dbReference>
<evidence type="ECO:0000313" key="8">
    <source>
        <dbReference type="Proteomes" id="UP000266305"/>
    </source>
</evidence>
<dbReference type="SUPFAM" id="SSF53335">
    <property type="entry name" value="S-adenosyl-L-methionine-dependent methyltransferases"/>
    <property type="match status" value="1"/>
</dbReference>
<keyword evidence="4" id="KW-0808">Transferase</keyword>
<dbReference type="InterPro" id="IPR003356">
    <property type="entry name" value="DNA_methylase_A-5"/>
</dbReference>
<dbReference type="RefSeq" id="WP_119000082.1">
    <property type="nucleotide sequence ID" value="NZ_QWGP01000009.1"/>
</dbReference>
<evidence type="ECO:0000259" key="6">
    <source>
        <dbReference type="Pfam" id="PF02384"/>
    </source>
</evidence>
<comment type="similarity">
    <text evidence="1">Belongs to the N(4)/N(6)-methyltransferase family.</text>
</comment>
<protein>
    <recommendedName>
        <fullName evidence="2">site-specific DNA-methyltransferase (adenine-specific)</fullName>
        <ecNumber evidence="2">2.1.1.72</ecNumber>
    </recommendedName>
</protein>
<evidence type="ECO:0000256" key="3">
    <source>
        <dbReference type="ARBA" id="ARBA00022603"/>
    </source>
</evidence>
<accession>A0AAX1ULS5</accession>
<dbReference type="Proteomes" id="UP000266305">
    <property type="component" value="Unassembled WGS sequence"/>
</dbReference>
<dbReference type="GO" id="GO:0008170">
    <property type="term" value="F:N-methyltransferase activity"/>
    <property type="evidence" value="ECO:0007669"/>
    <property type="project" value="InterPro"/>
</dbReference>
<dbReference type="GO" id="GO:0009007">
    <property type="term" value="F:site-specific DNA-methyltransferase (adenine-specific) activity"/>
    <property type="evidence" value="ECO:0007669"/>
    <property type="project" value="UniProtKB-EC"/>
</dbReference>
<dbReference type="EC" id="2.1.1.72" evidence="2"/>
<organism evidence="7 8">
    <name type="scientific">Cereibacter sphaeroides</name>
    <name type="common">Rhodobacter sphaeroides</name>
    <dbReference type="NCBI Taxonomy" id="1063"/>
    <lineage>
        <taxon>Bacteria</taxon>
        <taxon>Pseudomonadati</taxon>
        <taxon>Pseudomonadota</taxon>
        <taxon>Alphaproteobacteria</taxon>
        <taxon>Rhodobacterales</taxon>
        <taxon>Paracoccaceae</taxon>
        <taxon>Cereibacter</taxon>
    </lineage>
</organism>
<evidence type="ECO:0000256" key="4">
    <source>
        <dbReference type="ARBA" id="ARBA00022679"/>
    </source>
</evidence>
<dbReference type="GO" id="GO:0032259">
    <property type="term" value="P:methylation"/>
    <property type="evidence" value="ECO:0007669"/>
    <property type="project" value="UniProtKB-KW"/>
</dbReference>
<reference evidence="7 8" key="1">
    <citation type="submission" date="2018-08" db="EMBL/GenBank/DDBJ databases">
        <title>Draft genome sequence of Rhodobacter sphaeroides FY.</title>
        <authorList>
            <person name="Rayyan A."/>
            <person name="Meyer T.E."/>
            <person name="Kyndt J.A."/>
        </authorList>
    </citation>
    <scope>NUCLEOTIDE SEQUENCE [LARGE SCALE GENOMIC DNA]</scope>
    <source>
        <strain evidence="7 8">FY</strain>
    </source>
</reference>
<keyword evidence="3 7" id="KW-0489">Methyltransferase</keyword>
<gene>
    <name evidence="7" type="ORF">D1114_10150</name>
</gene>
<evidence type="ECO:0000313" key="7">
    <source>
        <dbReference type="EMBL" id="RHZ95162.1"/>
    </source>
</evidence>
<dbReference type="Gene3D" id="3.40.50.150">
    <property type="entry name" value="Vaccinia Virus protein VP39"/>
    <property type="match status" value="1"/>
</dbReference>
<dbReference type="PANTHER" id="PTHR33841">
    <property type="entry name" value="DNA METHYLTRANSFERASE YEEA-RELATED"/>
    <property type="match status" value="1"/>
</dbReference>
<comment type="caution">
    <text evidence="7">The sequence shown here is derived from an EMBL/GenBank/DDBJ whole genome shotgun (WGS) entry which is preliminary data.</text>
</comment>